<name>A0A4Y2WX94_ARAVE</name>
<proteinExistence type="predicted"/>
<comment type="caution">
    <text evidence="1">The sequence shown here is derived from an EMBL/GenBank/DDBJ whole genome shotgun (WGS) entry which is preliminary data.</text>
</comment>
<keyword evidence="2" id="KW-1185">Reference proteome</keyword>
<gene>
    <name evidence="1" type="ORF">AVEN_7878_1</name>
</gene>
<evidence type="ECO:0000313" key="1">
    <source>
        <dbReference type="EMBL" id="GBO40467.1"/>
    </source>
</evidence>
<protein>
    <submittedName>
        <fullName evidence="1">Uncharacterized protein</fullName>
    </submittedName>
</protein>
<dbReference type="EMBL" id="BGPR01065715">
    <property type="protein sequence ID" value="GBO40467.1"/>
    <property type="molecule type" value="Genomic_DNA"/>
</dbReference>
<dbReference type="Proteomes" id="UP000499080">
    <property type="component" value="Unassembled WGS sequence"/>
</dbReference>
<reference evidence="1 2" key="1">
    <citation type="journal article" date="2019" name="Sci. Rep.">
        <title>Orb-weaving spider Araneus ventricosus genome elucidates the spidroin gene catalogue.</title>
        <authorList>
            <person name="Kono N."/>
            <person name="Nakamura H."/>
            <person name="Ohtoshi R."/>
            <person name="Moran D.A.P."/>
            <person name="Shinohara A."/>
            <person name="Yoshida Y."/>
            <person name="Fujiwara M."/>
            <person name="Mori M."/>
            <person name="Tomita M."/>
            <person name="Arakawa K."/>
        </authorList>
    </citation>
    <scope>NUCLEOTIDE SEQUENCE [LARGE SCALE GENOMIC DNA]</scope>
</reference>
<organism evidence="1 2">
    <name type="scientific">Araneus ventricosus</name>
    <name type="common">Orbweaver spider</name>
    <name type="synonym">Epeira ventricosa</name>
    <dbReference type="NCBI Taxonomy" id="182803"/>
    <lineage>
        <taxon>Eukaryota</taxon>
        <taxon>Metazoa</taxon>
        <taxon>Ecdysozoa</taxon>
        <taxon>Arthropoda</taxon>
        <taxon>Chelicerata</taxon>
        <taxon>Arachnida</taxon>
        <taxon>Araneae</taxon>
        <taxon>Araneomorphae</taxon>
        <taxon>Entelegynae</taxon>
        <taxon>Araneoidea</taxon>
        <taxon>Araneidae</taxon>
        <taxon>Araneus</taxon>
    </lineage>
</organism>
<dbReference type="AlphaFoldDB" id="A0A4Y2WX94"/>
<evidence type="ECO:0000313" key="2">
    <source>
        <dbReference type="Proteomes" id="UP000499080"/>
    </source>
</evidence>
<sequence>MYEKTPCDVKACQEEYIRAGLGSGSRYVFYWHQQAFKFTVDDAKPSPWTKRIHDRGRCESITVDDAIPSSRATMHEQSYSN</sequence>
<accession>A0A4Y2WX94</accession>